<proteinExistence type="predicted"/>
<evidence type="ECO:0000313" key="1">
    <source>
        <dbReference type="EMBL" id="KAF2217560.1"/>
    </source>
</evidence>
<accession>A0A6A6FWF8</accession>
<protein>
    <submittedName>
        <fullName evidence="1">Uncharacterized protein</fullName>
    </submittedName>
</protein>
<keyword evidence="2" id="KW-1185">Reference proteome</keyword>
<organism evidence="1 2">
    <name type="scientific">Cercospora zeae-maydis SCOH1-5</name>
    <dbReference type="NCBI Taxonomy" id="717836"/>
    <lineage>
        <taxon>Eukaryota</taxon>
        <taxon>Fungi</taxon>
        <taxon>Dikarya</taxon>
        <taxon>Ascomycota</taxon>
        <taxon>Pezizomycotina</taxon>
        <taxon>Dothideomycetes</taxon>
        <taxon>Dothideomycetidae</taxon>
        <taxon>Mycosphaerellales</taxon>
        <taxon>Mycosphaerellaceae</taxon>
        <taxon>Cercospora</taxon>
    </lineage>
</organism>
<reference evidence="1" key="1">
    <citation type="journal article" date="2020" name="Stud. Mycol.">
        <title>101 Dothideomycetes genomes: a test case for predicting lifestyles and emergence of pathogens.</title>
        <authorList>
            <person name="Haridas S."/>
            <person name="Albert R."/>
            <person name="Binder M."/>
            <person name="Bloem J."/>
            <person name="Labutti K."/>
            <person name="Salamov A."/>
            <person name="Andreopoulos B."/>
            <person name="Baker S."/>
            <person name="Barry K."/>
            <person name="Bills G."/>
            <person name="Bluhm B."/>
            <person name="Cannon C."/>
            <person name="Castanera R."/>
            <person name="Culley D."/>
            <person name="Daum C."/>
            <person name="Ezra D."/>
            <person name="Gonzalez J."/>
            <person name="Henrissat B."/>
            <person name="Kuo A."/>
            <person name="Liang C."/>
            <person name="Lipzen A."/>
            <person name="Lutzoni F."/>
            <person name="Magnuson J."/>
            <person name="Mondo S."/>
            <person name="Nolan M."/>
            <person name="Ohm R."/>
            <person name="Pangilinan J."/>
            <person name="Park H.-J."/>
            <person name="Ramirez L."/>
            <person name="Alfaro M."/>
            <person name="Sun H."/>
            <person name="Tritt A."/>
            <person name="Yoshinaga Y."/>
            <person name="Zwiers L.-H."/>
            <person name="Turgeon B."/>
            <person name="Goodwin S."/>
            <person name="Spatafora J."/>
            <person name="Crous P."/>
            <person name="Grigoriev I."/>
        </authorList>
    </citation>
    <scope>NUCLEOTIDE SEQUENCE</scope>
    <source>
        <strain evidence="1">SCOH1-5</strain>
    </source>
</reference>
<name>A0A6A6FWF8_9PEZI</name>
<dbReference type="EMBL" id="ML992662">
    <property type="protein sequence ID" value="KAF2217560.1"/>
    <property type="molecule type" value="Genomic_DNA"/>
</dbReference>
<dbReference type="OrthoDB" id="3629676at2759"/>
<sequence length="509" mass="57711">MPEPEPAIPAAANITGATVIEKLQAKLLDLSHTYSQGQGIERCSSLMFEILLNCRAMDKETFDSLSPTEVWKLDTVCQDAIQMVGNAAQWALAPRRDPSEEQNLAKLRLRPGIVPKLDPKYHNDPLVLRLHVLRRDMCELTAMDPNSSELVDLAADVLRLCSGKATIAHFSNGHMLWLDAVRFPKGPKETDLRYTFFDCVLLTLVEIAQWYDAWYNKMIPASWAKRSVRLWAQNVPGTGAVPSRSHYWSGDRGTNETLSENQTLQVQKLDNALQELLAIPFVESNPSGEKETRWRRRTLMVVDIIKMAVQGRALQRDPQDEDFSARLFDYAQQALNNMFIAAKINFGIRTNPNSPCIHVPVPRGAAPEYSDHRGRRQWLILKTLDTLHGTEPIMAIRCDMALSILRLVEGENLLVRMNGTSEKVPLPAVQDKDEAWRVEMLRRAEFAIVGLAQHLSARFDRRDVFLVNKLVETKKRPWDTENAGVGARGWMRQYPESVAIPKSLRKMLD</sequence>
<dbReference type="AlphaFoldDB" id="A0A6A6FWF8"/>
<gene>
    <name evidence="1" type="ORF">CERZMDRAFT_92208</name>
</gene>
<evidence type="ECO:0000313" key="2">
    <source>
        <dbReference type="Proteomes" id="UP000799539"/>
    </source>
</evidence>
<dbReference type="Proteomes" id="UP000799539">
    <property type="component" value="Unassembled WGS sequence"/>
</dbReference>